<dbReference type="RefSeq" id="WP_035988464.1">
    <property type="nucleotide sequence ID" value="NZ_CP012747.1"/>
</dbReference>
<evidence type="ECO:0000313" key="2">
    <source>
        <dbReference type="EMBL" id="ALL66901.1"/>
    </source>
</evidence>
<evidence type="ECO:0000256" key="1">
    <source>
        <dbReference type="SAM" id="MobiDB-lite"/>
    </source>
</evidence>
<dbReference type="AlphaFoldDB" id="A0A0N7JUN4"/>
<accession>A0A0N7JUN4</accession>
<sequence>MSSHVLIWAGVPHNSDGIVFQVRVVHGLQRFYLSRRVLEDVFDLEPRASDARQLELFYTFLTRIVARASSKRSIAGSDTVALQSTDFISSSKKENRSSLQAHAGREG</sequence>
<dbReference type="GeneID" id="69970812"/>
<gene>
    <name evidence="2" type="ORF">K788_0003132</name>
</gene>
<name>A0A0N7JUN4_9BURK</name>
<feature type="region of interest" description="Disordered" evidence="1">
    <location>
        <begin position="88"/>
        <end position="107"/>
    </location>
</feature>
<organism evidence="2 3">
    <name type="scientific">Paraburkholderia caribensis MBA4</name>
    <dbReference type="NCBI Taxonomy" id="1323664"/>
    <lineage>
        <taxon>Bacteria</taxon>
        <taxon>Pseudomonadati</taxon>
        <taxon>Pseudomonadota</taxon>
        <taxon>Betaproteobacteria</taxon>
        <taxon>Burkholderiales</taxon>
        <taxon>Burkholderiaceae</taxon>
        <taxon>Paraburkholderia</taxon>
    </lineage>
</organism>
<dbReference type="Proteomes" id="UP000019146">
    <property type="component" value="Chromosome 2"/>
</dbReference>
<evidence type="ECO:0000313" key="3">
    <source>
        <dbReference type="Proteomes" id="UP000019146"/>
    </source>
</evidence>
<dbReference type="KEGG" id="bcai:K788_0003132"/>
<dbReference type="EMBL" id="CP012747">
    <property type="protein sequence ID" value="ALL66901.1"/>
    <property type="molecule type" value="Genomic_DNA"/>
</dbReference>
<reference evidence="2 3" key="1">
    <citation type="journal article" date="2014" name="Genome Announc.">
        <title>Draft Genome Sequence of the Haloacid-Degrading Burkholderia caribensis Strain MBA4.</title>
        <authorList>
            <person name="Pan Y."/>
            <person name="Kong K.F."/>
            <person name="Tsang J.S."/>
        </authorList>
    </citation>
    <scope>NUCLEOTIDE SEQUENCE [LARGE SCALE GENOMIC DNA]</scope>
    <source>
        <strain evidence="2 3">MBA4</strain>
    </source>
</reference>
<proteinExistence type="predicted"/>
<protein>
    <submittedName>
        <fullName evidence="2">Uncharacterized protein</fullName>
    </submittedName>
</protein>